<sequence length="40" mass="4474">MKKKSLIKYTAAALLIFIGGAFYDAVTELPLRTRNYILIG</sequence>
<dbReference type="EMBL" id="JAWJBA010000001">
    <property type="protein sequence ID" value="MDV2683881.1"/>
    <property type="molecule type" value="Genomic_DNA"/>
</dbReference>
<evidence type="ECO:0000256" key="1">
    <source>
        <dbReference type="SAM" id="Phobius"/>
    </source>
</evidence>
<keyword evidence="1" id="KW-0472">Membrane</keyword>
<dbReference type="Proteomes" id="UP001287282">
    <property type="component" value="Unassembled WGS sequence"/>
</dbReference>
<protein>
    <submittedName>
        <fullName evidence="2">Uncharacterized protein</fullName>
    </submittedName>
</protein>
<comment type="caution">
    <text evidence="2">The sequence shown here is derived from an EMBL/GenBank/DDBJ whole genome shotgun (WGS) entry which is preliminary data.</text>
</comment>
<evidence type="ECO:0000313" key="4">
    <source>
        <dbReference type="Proteomes" id="UP001287282"/>
    </source>
</evidence>
<dbReference type="RefSeq" id="WP_317121107.1">
    <property type="nucleotide sequence ID" value="NZ_JAWJBA010000001.1"/>
</dbReference>
<accession>A0ABU3X7E5</accession>
<proteinExistence type="predicted"/>
<name>A0ABU3X7E5_9BACI</name>
<keyword evidence="1" id="KW-1133">Transmembrane helix</keyword>
<keyword evidence="4" id="KW-1185">Reference proteome</keyword>
<feature type="transmembrane region" description="Helical" evidence="1">
    <location>
        <begin position="6"/>
        <end position="26"/>
    </location>
</feature>
<organism evidence="2 4">
    <name type="scientific">Alkalihalophilus lindianensis</name>
    <dbReference type="NCBI Taxonomy" id="1630542"/>
    <lineage>
        <taxon>Bacteria</taxon>
        <taxon>Bacillati</taxon>
        <taxon>Bacillota</taxon>
        <taxon>Bacilli</taxon>
        <taxon>Bacillales</taxon>
        <taxon>Bacillaceae</taxon>
        <taxon>Alkalihalophilus</taxon>
    </lineage>
</organism>
<evidence type="ECO:0000313" key="2">
    <source>
        <dbReference type="EMBL" id="MDV2683815.1"/>
    </source>
</evidence>
<dbReference type="EMBL" id="JAWJBA010000001">
    <property type="protein sequence ID" value="MDV2683815.1"/>
    <property type="molecule type" value="Genomic_DNA"/>
</dbReference>
<gene>
    <name evidence="2" type="ORF">RYX56_05425</name>
    <name evidence="3" type="ORF">RYX56_05765</name>
</gene>
<reference evidence="2 4" key="1">
    <citation type="submission" date="2023-10" db="EMBL/GenBank/DDBJ databases">
        <title>Screening of Alkalihalobacillus lindianensis BZ-TG-R113 and Its Alleviation of Salt Stress on Rapeseed Growth.</title>
        <authorList>
            <person name="Zhao B."/>
            <person name="Guo T."/>
        </authorList>
    </citation>
    <scope>NUCLEOTIDE SEQUENCE [LARGE SCALE GENOMIC DNA]</scope>
    <source>
        <strain evidence="2 4">BZ-TG-R113</strain>
    </source>
</reference>
<keyword evidence="1" id="KW-0812">Transmembrane</keyword>
<evidence type="ECO:0000313" key="3">
    <source>
        <dbReference type="EMBL" id="MDV2683881.1"/>
    </source>
</evidence>